<dbReference type="InterPro" id="IPR050595">
    <property type="entry name" value="Bact_response_regulator"/>
</dbReference>
<dbReference type="PANTHER" id="PTHR44591:SF3">
    <property type="entry name" value="RESPONSE REGULATORY DOMAIN-CONTAINING PROTEIN"/>
    <property type="match status" value="1"/>
</dbReference>
<keyword evidence="2" id="KW-0805">Transcription regulation</keyword>
<accession>A0A833J376</accession>
<dbReference type="AlphaFoldDB" id="A0A833J376"/>
<dbReference type="Proteomes" id="UP000469949">
    <property type="component" value="Unassembled WGS sequence"/>
</dbReference>
<dbReference type="EMBL" id="WEKV01000020">
    <property type="protein sequence ID" value="KAB7782596.1"/>
    <property type="molecule type" value="Genomic_DNA"/>
</dbReference>
<dbReference type="Pfam" id="PF00072">
    <property type="entry name" value="Response_reg"/>
    <property type="match status" value="1"/>
</dbReference>
<evidence type="ECO:0000256" key="2">
    <source>
        <dbReference type="ARBA" id="ARBA00023015"/>
    </source>
</evidence>
<dbReference type="Gene3D" id="3.40.50.2300">
    <property type="match status" value="1"/>
</dbReference>
<sequence>MLSAPTVLIVEDNYLLLEMLTRLCEREGMRVLTASSGEAALTTLRDGGEAIDWLLTDILLPGLIDGWAVAAAFRDRHPRRPVIYASTVAQIEGRSVPGSLFIRKPFQAREIAELASALVASHAKASLAGDGGHRVTG</sequence>
<dbReference type="PANTHER" id="PTHR44591">
    <property type="entry name" value="STRESS RESPONSE REGULATOR PROTEIN 1"/>
    <property type="match status" value="1"/>
</dbReference>
<dbReference type="InterPro" id="IPR001789">
    <property type="entry name" value="Sig_transdc_resp-reg_receiver"/>
</dbReference>
<keyword evidence="3" id="KW-0804">Transcription</keyword>
<evidence type="ECO:0000259" key="5">
    <source>
        <dbReference type="PROSITE" id="PS50110"/>
    </source>
</evidence>
<dbReference type="SUPFAM" id="SSF52172">
    <property type="entry name" value="CheY-like"/>
    <property type="match status" value="1"/>
</dbReference>
<evidence type="ECO:0000256" key="3">
    <source>
        <dbReference type="ARBA" id="ARBA00023163"/>
    </source>
</evidence>
<evidence type="ECO:0000313" key="7">
    <source>
        <dbReference type="Proteomes" id="UP000469949"/>
    </source>
</evidence>
<evidence type="ECO:0000256" key="1">
    <source>
        <dbReference type="ARBA" id="ARBA00022553"/>
    </source>
</evidence>
<dbReference type="RefSeq" id="WP_152278956.1">
    <property type="nucleotide sequence ID" value="NZ_WEKV01000020.1"/>
</dbReference>
<dbReference type="GO" id="GO:0000160">
    <property type="term" value="P:phosphorelay signal transduction system"/>
    <property type="evidence" value="ECO:0007669"/>
    <property type="project" value="InterPro"/>
</dbReference>
<evidence type="ECO:0000256" key="4">
    <source>
        <dbReference type="PROSITE-ProRule" id="PRU00169"/>
    </source>
</evidence>
<proteinExistence type="predicted"/>
<evidence type="ECO:0000313" key="6">
    <source>
        <dbReference type="EMBL" id="KAB7782596.1"/>
    </source>
</evidence>
<comment type="caution">
    <text evidence="6">The sequence shown here is derived from an EMBL/GenBank/DDBJ whole genome shotgun (WGS) entry which is preliminary data.</text>
</comment>
<dbReference type="InterPro" id="IPR011006">
    <property type="entry name" value="CheY-like_superfamily"/>
</dbReference>
<feature type="modified residue" description="4-aspartylphosphate" evidence="4">
    <location>
        <position position="57"/>
    </location>
</feature>
<name>A0A833J376_9HYPH</name>
<protein>
    <submittedName>
        <fullName evidence="6">Two-component transcriptional response regulator LuxR family</fullName>
    </submittedName>
</protein>
<dbReference type="SMART" id="SM00448">
    <property type="entry name" value="REC"/>
    <property type="match status" value="1"/>
</dbReference>
<organism evidence="6 7">
    <name type="scientific">Methylorubrum populi</name>
    <dbReference type="NCBI Taxonomy" id="223967"/>
    <lineage>
        <taxon>Bacteria</taxon>
        <taxon>Pseudomonadati</taxon>
        <taxon>Pseudomonadota</taxon>
        <taxon>Alphaproteobacteria</taxon>
        <taxon>Hyphomicrobiales</taxon>
        <taxon>Methylobacteriaceae</taxon>
        <taxon>Methylorubrum</taxon>
    </lineage>
</organism>
<keyword evidence="1 4" id="KW-0597">Phosphoprotein</keyword>
<dbReference type="PROSITE" id="PS50110">
    <property type="entry name" value="RESPONSE_REGULATORY"/>
    <property type="match status" value="1"/>
</dbReference>
<dbReference type="CDD" id="cd00156">
    <property type="entry name" value="REC"/>
    <property type="match status" value="1"/>
</dbReference>
<gene>
    <name evidence="6" type="ORF">F8B43_5351</name>
</gene>
<reference evidence="6 7" key="1">
    <citation type="submission" date="2019-10" db="EMBL/GenBank/DDBJ databases">
        <title>Draft Genome Sequence of the Caffeine Degrading Methylotroph Methylorubrum populi PINKEL.</title>
        <authorList>
            <person name="Dawson S.C."/>
            <person name="Zhang X."/>
            <person name="Wright M.E."/>
            <person name="Sharma G."/>
            <person name="Langner J.T."/>
            <person name="Ditty J.L."/>
            <person name="Subuyuj G.A."/>
        </authorList>
    </citation>
    <scope>NUCLEOTIDE SEQUENCE [LARGE SCALE GENOMIC DNA]</scope>
    <source>
        <strain evidence="6 7">Pinkel</strain>
    </source>
</reference>
<feature type="domain" description="Response regulatory" evidence="5">
    <location>
        <begin position="6"/>
        <end position="119"/>
    </location>
</feature>